<dbReference type="InterPro" id="IPR044844">
    <property type="entry name" value="Trans_IPPS_euk-type"/>
</dbReference>
<dbReference type="EMBL" id="AMZH03000782">
    <property type="protein sequence ID" value="RRT81987.1"/>
    <property type="molecule type" value="Genomic_DNA"/>
</dbReference>
<dbReference type="InterPro" id="IPR008949">
    <property type="entry name" value="Isoprenoid_synthase_dom_sf"/>
</dbReference>
<dbReference type="Proteomes" id="UP000287651">
    <property type="component" value="Unassembled WGS sequence"/>
</dbReference>
<protein>
    <recommendedName>
        <fullName evidence="3">Squalene synthase</fullName>
    </recommendedName>
</protein>
<name>A0A427B0S9_ENSVE</name>
<dbReference type="AlphaFoldDB" id="A0A427B0S9"/>
<evidence type="ECO:0000313" key="2">
    <source>
        <dbReference type="Proteomes" id="UP000287651"/>
    </source>
</evidence>
<dbReference type="GO" id="GO:0045338">
    <property type="term" value="P:farnesyl diphosphate metabolic process"/>
    <property type="evidence" value="ECO:0007669"/>
    <property type="project" value="InterPro"/>
</dbReference>
<organism evidence="1 2">
    <name type="scientific">Ensete ventricosum</name>
    <name type="common">Abyssinian banana</name>
    <name type="synonym">Musa ensete</name>
    <dbReference type="NCBI Taxonomy" id="4639"/>
    <lineage>
        <taxon>Eukaryota</taxon>
        <taxon>Viridiplantae</taxon>
        <taxon>Streptophyta</taxon>
        <taxon>Embryophyta</taxon>
        <taxon>Tracheophyta</taxon>
        <taxon>Spermatophyta</taxon>
        <taxon>Magnoliopsida</taxon>
        <taxon>Liliopsida</taxon>
        <taxon>Zingiberales</taxon>
        <taxon>Musaceae</taxon>
        <taxon>Ensete</taxon>
    </lineage>
</organism>
<dbReference type="GO" id="GO:0051996">
    <property type="term" value="F:squalene synthase [NAD(P)H] activity"/>
    <property type="evidence" value="ECO:0007669"/>
    <property type="project" value="InterPro"/>
</dbReference>
<dbReference type="Gene3D" id="1.10.600.10">
    <property type="entry name" value="Farnesyl Diphosphate Synthase"/>
    <property type="match status" value="1"/>
</dbReference>
<sequence length="117" mass="13903">MQKTNIIRDYLEDINEIPKSRMFWPCQIWSKYADKLEVYLLHLLYKFKNHCLALCSYLYFSLFGIQDFKYAENSTKAVECLNDLVTNALIHAEDCLQYMSALKDLAIFRFCAIPQVW</sequence>
<reference evidence="1 2" key="1">
    <citation type="journal article" date="2014" name="Agronomy (Basel)">
        <title>A Draft Genome Sequence for Ensete ventricosum, the Drought-Tolerant Tree Against Hunger.</title>
        <authorList>
            <person name="Harrison J."/>
            <person name="Moore K.A."/>
            <person name="Paszkiewicz K."/>
            <person name="Jones T."/>
            <person name="Grant M."/>
            <person name="Ambacheew D."/>
            <person name="Muzemil S."/>
            <person name="Studholme D.J."/>
        </authorList>
    </citation>
    <scope>NUCLEOTIDE SEQUENCE [LARGE SCALE GENOMIC DNA]</scope>
</reference>
<gene>
    <name evidence="1" type="ORF">B296_00017297</name>
</gene>
<evidence type="ECO:0008006" key="3">
    <source>
        <dbReference type="Google" id="ProtNLM"/>
    </source>
</evidence>
<dbReference type="PANTHER" id="PTHR11626:SF2">
    <property type="entry name" value="SQUALENE SYNTHASE"/>
    <property type="match status" value="1"/>
</dbReference>
<dbReference type="GO" id="GO:0005789">
    <property type="term" value="C:endoplasmic reticulum membrane"/>
    <property type="evidence" value="ECO:0007669"/>
    <property type="project" value="TreeGrafter"/>
</dbReference>
<proteinExistence type="predicted"/>
<accession>A0A427B0S9</accession>
<evidence type="ECO:0000313" key="1">
    <source>
        <dbReference type="EMBL" id="RRT81987.1"/>
    </source>
</evidence>
<dbReference type="PANTHER" id="PTHR11626">
    <property type="entry name" value="FARNESYL-DIPHOSPHATE FARNESYLTRANSFERASE"/>
    <property type="match status" value="1"/>
</dbReference>
<dbReference type="SUPFAM" id="SSF48576">
    <property type="entry name" value="Terpenoid synthases"/>
    <property type="match status" value="1"/>
</dbReference>
<comment type="caution">
    <text evidence="1">The sequence shown here is derived from an EMBL/GenBank/DDBJ whole genome shotgun (WGS) entry which is preliminary data.</text>
</comment>